<name>C1N639_MICPC</name>
<dbReference type="GeneID" id="9688709"/>
<feature type="compositionally biased region" description="Acidic residues" evidence="1">
    <location>
        <begin position="439"/>
        <end position="475"/>
    </location>
</feature>
<feature type="region of interest" description="Disordered" evidence="1">
    <location>
        <begin position="428"/>
        <end position="475"/>
    </location>
</feature>
<reference evidence="2 3" key="1">
    <citation type="journal article" date="2009" name="Science">
        <title>Green evolution and dynamic adaptations revealed by genomes of the marine picoeukaryotes Micromonas.</title>
        <authorList>
            <person name="Worden A.Z."/>
            <person name="Lee J.H."/>
            <person name="Mock T."/>
            <person name="Rouze P."/>
            <person name="Simmons M.P."/>
            <person name="Aerts A.L."/>
            <person name="Allen A.E."/>
            <person name="Cuvelier M.L."/>
            <person name="Derelle E."/>
            <person name="Everett M.V."/>
            <person name="Foulon E."/>
            <person name="Grimwood J."/>
            <person name="Gundlach H."/>
            <person name="Henrissat B."/>
            <person name="Napoli C."/>
            <person name="McDonald S.M."/>
            <person name="Parker M.S."/>
            <person name="Rombauts S."/>
            <person name="Salamov A."/>
            <person name="Von Dassow P."/>
            <person name="Badger J.H."/>
            <person name="Coutinho P.M."/>
            <person name="Demir E."/>
            <person name="Dubchak I."/>
            <person name="Gentemann C."/>
            <person name="Eikrem W."/>
            <person name="Gready J.E."/>
            <person name="John U."/>
            <person name="Lanier W."/>
            <person name="Lindquist E.A."/>
            <person name="Lucas S."/>
            <person name="Mayer K.F."/>
            <person name="Moreau H."/>
            <person name="Not F."/>
            <person name="Otillar R."/>
            <person name="Panaud O."/>
            <person name="Pangilinan J."/>
            <person name="Paulsen I."/>
            <person name="Piegu B."/>
            <person name="Poliakov A."/>
            <person name="Robbens S."/>
            <person name="Schmutz J."/>
            <person name="Toulza E."/>
            <person name="Wyss T."/>
            <person name="Zelensky A."/>
            <person name="Zhou K."/>
            <person name="Armbrust E.V."/>
            <person name="Bhattacharya D."/>
            <person name="Goodenough U.W."/>
            <person name="Van de Peer Y."/>
            <person name="Grigoriev I.V."/>
        </authorList>
    </citation>
    <scope>NUCLEOTIDE SEQUENCE [LARGE SCALE GENOMIC DNA]</scope>
    <source>
        <strain evidence="2 3">CCMP1545</strain>
    </source>
</reference>
<protein>
    <submittedName>
        <fullName evidence="2">Predicted protein</fullName>
    </submittedName>
</protein>
<dbReference type="EMBL" id="GG663748">
    <property type="protein sequence ID" value="EEH52405.1"/>
    <property type="molecule type" value="Genomic_DNA"/>
</dbReference>
<dbReference type="OMA" id="IHAKTHE"/>
<dbReference type="Proteomes" id="UP000001876">
    <property type="component" value="Unassembled WGS sequence"/>
</dbReference>
<organism evidence="3">
    <name type="scientific">Micromonas pusilla (strain CCMP1545)</name>
    <name type="common">Picoplanktonic green alga</name>
    <dbReference type="NCBI Taxonomy" id="564608"/>
    <lineage>
        <taxon>Eukaryota</taxon>
        <taxon>Viridiplantae</taxon>
        <taxon>Chlorophyta</taxon>
        <taxon>Mamiellophyceae</taxon>
        <taxon>Mamiellales</taxon>
        <taxon>Mamiellaceae</taxon>
        <taxon>Micromonas</taxon>
    </lineage>
</organism>
<keyword evidence="3" id="KW-1185">Reference proteome</keyword>
<proteinExistence type="predicted"/>
<dbReference type="OrthoDB" id="564565at2759"/>
<evidence type="ECO:0000313" key="3">
    <source>
        <dbReference type="Proteomes" id="UP000001876"/>
    </source>
</evidence>
<dbReference type="eggNOG" id="ENOG502S6A7">
    <property type="taxonomic scope" value="Eukaryota"/>
</dbReference>
<dbReference type="RefSeq" id="XP_003063269.1">
    <property type="nucleotide sequence ID" value="XM_003063223.1"/>
</dbReference>
<evidence type="ECO:0000313" key="2">
    <source>
        <dbReference type="EMBL" id="EEH52405.1"/>
    </source>
</evidence>
<dbReference type="KEGG" id="mpp:MICPUCDRAFT_53146"/>
<gene>
    <name evidence="2" type="ORF">MICPUCDRAFT_53146</name>
</gene>
<dbReference type="AlphaFoldDB" id="C1N639"/>
<evidence type="ECO:0000256" key="1">
    <source>
        <dbReference type="SAM" id="MobiDB-lite"/>
    </source>
</evidence>
<accession>C1N639</accession>
<dbReference type="Gene3D" id="1.10.238.10">
    <property type="entry name" value="EF-hand"/>
    <property type="match status" value="1"/>
</dbReference>
<sequence length="505" mass="55721">MKLKVNLVPAKTLKADISDVANVVIECGMGEQVLRWLAYAAVNRLAYLSGGIATSFVPKGVLTQQGALCDANAVVREVFNDGDTLTVNFGVGPEAFTSRWEGRPSTPPFEWGPDETLDEMRARDRDWLARDLDLRTFGIDELVAESVEDADADLAAALEKLNEYGGALQALFKIYESWGGDDKTTTDKMTLAQFRDLCRDSKVVSDGKEKDKKGAFKAEAVDECFEATLAQNLRNHAKGAASESSIGIKAFFVALLRVAAKKYGVGKENGFAELSLRLNHFVSANLLKNCGSPFNVTHADLKGCVTDEATALLAKGRRLTEKTLWCCQLARTPGMDPRLSVNDLERALRRWKVIDSDAASSPRGEDGETPPIPEHITMLEYTRICIDVKQDVGLLSSFETQSAPFRFDDDEFETFLLRAAFMIFKKRREAMKPPPAPEPAEDEEEKKDDDSDDDASGDDGDEEEKEPEPVVEEETFEEYLGTFLDKVYRASGALLDDSLVPDVVV</sequence>